<gene>
    <name evidence="1" type="ORF">FNK824_LOCUS42864</name>
</gene>
<proteinExistence type="predicted"/>
<protein>
    <submittedName>
        <fullName evidence="1">Uncharacterized protein</fullName>
    </submittedName>
</protein>
<comment type="caution">
    <text evidence="1">The sequence shown here is derived from an EMBL/GenBank/DDBJ whole genome shotgun (WGS) entry which is preliminary data.</text>
</comment>
<name>A0A820M4F9_9BILA</name>
<evidence type="ECO:0000313" key="1">
    <source>
        <dbReference type="EMBL" id="CAF4367048.1"/>
    </source>
</evidence>
<accession>A0A820M4F9</accession>
<evidence type="ECO:0000313" key="2">
    <source>
        <dbReference type="Proteomes" id="UP000663874"/>
    </source>
</evidence>
<organism evidence="1 2">
    <name type="scientific">Rotaria sordida</name>
    <dbReference type="NCBI Taxonomy" id="392033"/>
    <lineage>
        <taxon>Eukaryota</taxon>
        <taxon>Metazoa</taxon>
        <taxon>Spiralia</taxon>
        <taxon>Gnathifera</taxon>
        <taxon>Rotifera</taxon>
        <taxon>Eurotatoria</taxon>
        <taxon>Bdelloidea</taxon>
        <taxon>Philodinida</taxon>
        <taxon>Philodinidae</taxon>
        <taxon>Rotaria</taxon>
    </lineage>
</organism>
<feature type="non-terminal residue" evidence="1">
    <location>
        <position position="1"/>
    </location>
</feature>
<dbReference type="Proteomes" id="UP000663874">
    <property type="component" value="Unassembled WGS sequence"/>
</dbReference>
<dbReference type="EMBL" id="CAJOBE010054229">
    <property type="protein sequence ID" value="CAF4367048.1"/>
    <property type="molecule type" value="Genomic_DNA"/>
</dbReference>
<reference evidence="1" key="1">
    <citation type="submission" date="2021-02" db="EMBL/GenBank/DDBJ databases">
        <authorList>
            <person name="Nowell W R."/>
        </authorList>
    </citation>
    <scope>NUCLEOTIDE SEQUENCE</scope>
</reference>
<dbReference type="AlphaFoldDB" id="A0A820M4F9"/>
<sequence length="88" mass="10138">IPSNIQFDILPSISTVSFKYLQYFSLSYCTLTALQHFFRQMSQLKSFKTSLLFFTPEELNVLSHIHQIQSTPVNLISFSLSINAPCKF</sequence>